<evidence type="ECO:0000256" key="7">
    <source>
        <dbReference type="ARBA" id="ARBA00048359"/>
    </source>
</evidence>
<dbReference type="OrthoDB" id="1706657at2759"/>
<evidence type="ECO:0000256" key="6">
    <source>
        <dbReference type="ARBA" id="ARBA00023146"/>
    </source>
</evidence>
<dbReference type="Gene3D" id="1.10.730.10">
    <property type="entry name" value="Isoleucyl-tRNA Synthetase, Domain 1"/>
    <property type="match status" value="1"/>
</dbReference>
<keyword evidence="3" id="KW-0547">Nucleotide-binding</keyword>
<dbReference type="SUPFAM" id="SSF52374">
    <property type="entry name" value="Nucleotidylyl transferase"/>
    <property type="match status" value="3"/>
</dbReference>
<feature type="domain" description="Aminoacyl-tRNA synthetase class Ia" evidence="8">
    <location>
        <begin position="900"/>
        <end position="937"/>
    </location>
</feature>
<comment type="catalytic activity">
    <reaction evidence="7">
        <text>tRNA(Ile) + L-isoleucine + ATP = L-isoleucyl-tRNA(Ile) + AMP + diphosphate</text>
        <dbReference type="Rhea" id="RHEA:11060"/>
        <dbReference type="Rhea" id="RHEA-COMP:9666"/>
        <dbReference type="Rhea" id="RHEA-COMP:9695"/>
        <dbReference type="ChEBI" id="CHEBI:30616"/>
        <dbReference type="ChEBI" id="CHEBI:33019"/>
        <dbReference type="ChEBI" id="CHEBI:58045"/>
        <dbReference type="ChEBI" id="CHEBI:78442"/>
        <dbReference type="ChEBI" id="CHEBI:78528"/>
        <dbReference type="ChEBI" id="CHEBI:456215"/>
        <dbReference type="EC" id="6.1.1.5"/>
    </reaction>
</comment>
<evidence type="ECO:0000256" key="2">
    <source>
        <dbReference type="ARBA" id="ARBA00022598"/>
    </source>
</evidence>
<dbReference type="InterPro" id="IPR013155">
    <property type="entry name" value="M/V/L/I-tRNA-synth_anticd-bd"/>
</dbReference>
<dbReference type="GO" id="GO:0000049">
    <property type="term" value="F:tRNA binding"/>
    <property type="evidence" value="ECO:0007669"/>
    <property type="project" value="InterPro"/>
</dbReference>
<feature type="domain" description="Aminoacyl-tRNA synthetase class Ia" evidence="8">
    <location>
        <begin position="34"/>
        <end position="113"/>
    </location>
</feature>
<feature type="domain" description="Aminoacyl-tRNA synthetase class Ia" evidence="8">
    <location>
        <begin position="114"/>
        <end position="229"/>
    </location>
</feature>
<evidence type="ECO:0000313" key="11">
    <source>
        <dbReference type="Proteomes" id="UP000664859"/>
    </source>
</evidence>
<dbReference type="CDD" id="cd00818">
    <property type="entry name" value="IleRS_core"/>
    <property type="match status" value="1"/>
</dbReference>
<dbReference type="PROSITE" id="PS00178">
    <property type="entry name" value="AA_TRNA_LIGASE_I"/>
    <property type="match status" value="1"/>
</dbReference>
<evidence type="ECO:0000256" key="1">
    <source>
        <dbReference type="ARBA" id="ARBA00005594"/>
    </source>
</evidence>
<evidence type="ECO:0000313" key="10">
    <source>
        <dbReference type="EMBL" id="KAG5179720.1"/>
    </source>
</evidence>
<keyword evidence="11" id="KW-1185">Reference proteome</keyword>
<dbReference type="InterPro" id="IPR009008">
    <property type="entry name" value="Val/Leu/Ile-tRNA-synth_edit"/>
</dbReference>
<feature type="domain" description="Aminoacyl-tRNA synthetase class Ia" evidence="8">
    <location>
        <begin position="622"/>
        <end position="686"/>
    </location>
</feature>
<protein>
    <submittedName>
        <fullName evidence="10">Isoleucyl-tRNA synthetase</fullName>
    </submittedName>
</protein>
<reference evidence="10" key="1">
    <citation type="submission" date="2021-02" db="EMBL/GenBank/DDBJ databases">
        <title>First Annotated Genome of the Yellow-green Alga Tribonema minus.</title>
        <authorList>
            <person name="Mahan K.M."/>
        </authorList>
    </citation>
    <scope>NUCLEOTIDE SEQUENCE</scope>
    <source>
        <strain evidence="10">UTEX B ZZ1240</strain>
    </source>
</reference>
<evidence type="ECO:0000259" key="8">
    <source>
        <dbReference type="Pfam" id="PF00133"/>
    </source>
</evidence>
<comment type="caution">
    <text evidence="10">The sequence shown here is derived from an EMBL/GenBank/DDBJ whole genome shotgun (WGS) entry which is preliminary data.</text>
</comment>
<accession>A0A835YUB7</accession>
<keyword evidence="2" id="KW-0436">Ligase</keyword>
<evidence type="ECO:0000259" key="9">
    <source>
        <dbReference type="Pfam" id="PF08264"/>
    </source>
</evidence>
<dbReference type="Proteomes" id="UP000664859">
    <property type="component" value="Unassembled WGS sequence"/>
</dbReference>
<dbReference type="GO" id="GO:0002161">
    <property type="term" value="F:aminoacyl-tRNA deacylase activity"/>
    <property type="evidence" value="ECO:0007669"/>
    <property type="project" value="InterPro"/>
</dbReference>
<sequence length="1582" mass="175044">MADGEDGAPSGQLREPQVEDLPANINFAAEEDKVLAFWDEIDAFQTSFKALFLLLPNALSEGRPEFTFYDGPPFATGLPHYGHLLAGTIKDTVTRYAHQTGYRVRRRFGWHCHTGHHVRRRFGWDCHGLPVEYEIDQTLGIKSRDDVLAMGIATYNSHCRGAPYNSHCRGIVSRYTKEWEGTVKRLGRWIDFANDYKTMDPAFMESVWWVFRTLHEKGLVYRGYKSMWWVFRTLHEKGLVYRGYKVMPFSTACATPLSNFEAGLNYKDVKDPSIVVAFQMRDDPDASLLAWTSTPWTLPSNLALCVNPEFEYIKISNLALCVNPDFEYIKISTPCTLSGNLALCVNLEFEYIKISNLALCVNPEFEHVKIRDTKSGKAWILDKKSGKAWILSKDRLVQVYPIMGTKKWKPEMAAETYEILETIKGSALVGIAYEPLFPYFKDRPGSFTVLSDSYVTADDGTGIVHQAPAFGEDDYRVCLAHEVVAKGEEVVAKGEEVVAKGEEVPCPVDANGRFTDEVPCPVDANGRFTDEVPDFKGRHVKEADNDICAALKAKGRLIIKDQYTHSYPYCWRSDTPLIYKAVPSWFVAVESIKDRLLVNNEGTYWVPANVKEKRFHNWLSNALLVNNEGTYWVPANVKEKRFHNWLSDAKDWAISRNRFWGTPIPLWTSEDGEERIAIGSVEQLHELSGVKLHELSGVKELIAIGSVKQLHEVSGVEMSVDSSVAQLQQLSGIEARTALQGELRAEHGLARLRELYGVHITDLHRESIDHITIPSKQGKGVLRRVDEVFDCWFESGSMPYAQLHYPFENKERFEAGFPADFIAEGLDQTRGWFYTLSVLSTALFDKPPFKNLVCNGLVLAEDGKKMSKRLKNYPDPNNVSVPTQVANRWQMDVDGNVMSKKMSRRLKQYPGPNNVITAYGADALRLYLIDSPVVRAEPLRFREPGVQAVVKDVLLPWFNTLRFFVQQAVVKGVLLPQFNTLRCLSSRRGVGRHYTPCGSLLIARRWEALDAGGAAFKPSPEAAAASTNVMDIWVMASLQGLVQFVHQEMAAYRLYTVVPRLVAFIKDLTNWYVRLNRSRLKGSDGHEEALVGLACLYEVLLCMSQVMAPFMPFFSEYVYQRLRKLHHNYTPGDGANGSSEVGAAQSVHYLMLPQHNAKLLNRQAEADMAAMQASFLPARTMTCSNLKRANIVIELARTARDKRNISLKMPVKEMIVVTKDQAVLSAVEKLAGYVRGEMNVWQVTTSSDEGAWCTLSADPNNKLLGRRFGKGAATIKEGIAQPTDAQLSAFIAQAPRPNPCAAAIKEGIAQLTDAQLSAFMATGTIDVAGATLSAEELLVRRAFRGDAAVYEACVSDDGGVVVVLDTRRDERVLQQRTAREALNRVQKLRKKRVLQQRTAREALNRAEKLRKKAGLNMGDKVEVFFSESAGSTTLSAAIAAHVAMIRDATGSVPLPAAAFQPPHAPVIASDAFTLDADDGSCGAPAVTATITLTRPALSVARAFAARAAAAGLDGSVAAALLASVDVHGGGGGGGGSAELPPQLELTLDGKTVVARCSEDYFGSALALLRGGGGDGAGLEWAL</sequence>
<dbReference type="EMBL" id="JAFCMP010000445">
    <property type="protein sequence ID" value="KAG5179720.1"/>
    <property type="molecule type" value="Genomic_DNA"/>
</dbReference>
<dbReference type="Gene3D" id="3.40.50.620">
    <property type="entry name" value="HUPs"/>
    <property type="match status" value="6"/>
</dbReference>
<comment type="similarity">
    <text evidence="1">Belongs to the class-I aminoacyl-tRNA synthetase family.</text>
</comment>
<dbReference type="GO" id="GO:0005524">
    <property type="term" value="F:ATP binding"/>
    <property type="evidence" value="ECO:0007669"/>
    <property type="project" value="UniProtKB-KW"/>
</dbReference>
<evidence type="ECO:0000256" key="4">
    <source>
        <dbReference type="ARBA" id="ARBA00022840"/>
    </source>
</evidence>
<dbReference type="InterPro" id="IPR033709">
    <property type="entry name" value="Anticodon_Ile_ABEc"/>
</dbReference>
<dbReference type="InterPro" id="IPR014729">
    <property type="entry name" value="Rossmann-like_a/b/a_fold"/>
</dbReference>
<name>A0A835YUB7_9STRA</name>
<feature type="domain" description="Methionyl/Valyl/Leucyl/Isoleucyl-tRNA synthetase anticodon-binding" evidence="9">
    <location>
        <begin position="1031"/>
        <end position="1213"/>
    </location>
</feature>
<proteinExistence type="inferred from homology"/>
<evidence type="ECO:0000256" key="5">
    <source>
        <dbReference type="ARBA" id="ARBA00022917"/>
    </source>
</evidence>
<gene>
    <name evidence="10" type="ORF">JKP88DRAFT_346771</name>
</gene>
<dbReference type="InterPro" id="IPR009080">
    <property type="entry name" value="tRNAsynth_Ia_anticodon-bd"/>
</dbReference>
<dbReference type="PANTHER" id="PTHR42780:SF1">
    <property type="entry name" value="ISOLEUCINE--TRNA LIGASE, CYTOPLASMIC"/>
    <property type="match status" value="1"/>
</dbReference>
<dbReference type="InterPro" id="IPR023586">
    <property type="entry name" value="Ile-tRNA-ligase_type2"/>
</dbReference>
<keyword evidence="4" id="KW-0067">ATP-binding</keyword>
<keyword evidence="6 10" id="KW-0030">Aminoacyl-tRNA synthetase</keyword>
<dbReference type="InterPro" id="IPR001412">
    <property type="entry name" value="aa-tRNA-synth_I_CS"/>
</dbReference>
<dbReference type="Gene3D" id="3.90.740.10">
    <property type="entry name" value="Valyl/Leucyl/Isoleucyl-tRNA synthetase, editing domain"/>
    <property type="match status" value="2"/>
</dbReference>
<dbReference type="Pfam" id="PF00133">
    <property type="entry name" value="tRNA-synt_1"/>
    <property type="match status" value="5"/>
</dbReference>
<organism evidence="10 11">
    <name type="scientific">Tribonema minus</name>
    <dbReference type="NCBI Taxonomy" id="303371"/>
    <lineage>
        <taxon>Eukaryota</taxon>
        <taxon>Sar</taxon>
        <taxon>Stramenopiles</taxon>
        <taxon>Ochrophyta</taxon>
        <taxon>PX clade</taxon>
        <taxon>Xanthophyceae</taxon>
        <taxon>Tribonematales</taxon>
        <taxon>Tribonemataceae</taxon>
        <taxon>Tribonema</taxon>
    </lineage>
</organism>
<dbReference type="SUPFAM" id="SSF50677">
    <property type="entry name" value="ValRS/IleRS/LeuRS editing domain"/>
    <property type="match status" value="1"/>
</dbReference>
<evidence type="ECO:0000256" key="3">
    <source>
        <dbReference type="ARBA" id="ARBA00022741"/>
    </source>
</evidence>
<dbReference type="GO" id="GO:0006428">
    <property type="term" value="P:isoleucyl-tRNA aminoacylation"/>
    <property type="evidence" value="ECO:0007669"/>
    <property type="project" value="TreeGrafter"/>
</dbReference>
<dbReference type="CDD" id="cd07961">
    <property type="entry name" value="Anticodon_Ia_Ile_ABEc"/>
    <property type="match status" value="1"/>
</dbReference>
<dbReference type="InterPro" id="IPR002300">
    <property type="entry name" value="aa-tRNA-synth_Ia"/>
</dbReference>
<dbReference type="PANTHER" id="PTHR42780">
    <property type="entry name" value="SOLEUCYL-TRNA SYNTHETASE"/>
    <property type="match status" value="1"/>
</dbReference>
<feature type="domain" description="Aminoacyl-tRNA synthetase class Ia" evidence="8">
    <location>
        <begin position="757"/>
        <end position="879"/>
    </location>
</feature>
<dbReference type="Pfam" id="PF08264">
    <property type="entry name" value="Anticodon_1"/>
    <property type="match status" value="1"/>
</dbReference>
<dbReference type="SUPFAM" id="SSF47323">
    <property type="entry name" value="Anticodon-binding domain of a subclass of class I aminoacyl-tRNA synthetases"/>
    <property type="match status" value="1"/>
</dbReference>
<keyword evidence="5" id="KW-0648">Protein biosynthesis</keyword>
<dbReference type="GO" id="GO:0004822">
    <property type="term" value="F:isoleucine-tRNA ligase activity"/>
    <property type="evidence" value="ECO:0007669"/>
    <property type="project" value="UniProtKB-EC"/>
</dbReference>